<comment type="function">
    <text evidence="8">Involved in the biosynthesis of isopentenyl diphosphate (IPP) and dimethylallyl diphosphate (DMAPP), two major building blocks of isoprenoid compounds. Catalyzes the conversion of 4-diphosphocytidyl-2-C-methyl-D-erythritol 2-phosphate (CDP-ME2P) to 2-C-methyl-D-erythritol 2,4-cyclodiphosphate (ME-CPP) with a corresponding release of cytidine 5-monophosphate (CMP).</text>
</comment>
<feature type="domain" description="2-C-methyl-D-erythritol 2,4-cyclodiphosphate synthase" evidence="10">
    <location>
        <begin position="8"/>
        <end position="161"/>
    </location>
</feature>
<evidence type="ECO:0000313" key="11">
    <source>
        <dbReference type="EMBL" id="KGN93216.1"/>
    </source>
</evidence>
<protein>
    <recommendedName>
        <fullName evidence="4 8">2-C-methyl-D-erythritol 2,4-cyclodiphosphate synthase</fullName>
        <shortName evidence="8">MECDP-synthase</shortName>
        <shortName evidence="8">MECPP-synthase</shortName>
        <shortName evidence="8">MECPS</shortName>
        <ecNumber evidence="4 8">4.6.1.12</ecNumber>
    </recommendedName>
</protein>
<comment type="subunit">
    <text evidence="8">Homotrimer.</text>
</comment>
<evidence type="ECO:0000313" key="12">
    <source>
        <dbReference type="Proteomes" id="UP000030136"/>
    </source>
</evidence>
<accession>A0AB34PF16</accession>
<sequence>MSSNNCLFRIGYGYDVHRLEAGLPLWLGGIEVPHTHGLQGHSDADVLCHAICDALLGAAALGDIGIHFPPSDDTYKGIDSKILLSKVVSLLFEEGYTVINVDATISAQCPKLAPHIPAMRQTLAAILRLEISAVSIKATTTEKLGFEGRQEGISASAVALITRI</sequence>
<comment type="caution">
    <text evidence="11">The sequence shown here is derived from an EMBL/GenBank/DDBJ whole genome shotgun (WGS) entry which is preliminary data.</text>
</comment>
<evidence type="ECO:0000256" key="4">
    <source>
        <dbReference type="ARBA" id="ARBA00012579"/>
    </source>
</evidence>
<feature type="binding site" evidence="8">
    <location>
        <position position="149"/>
    </location>
    <ligand>
        <name>4-CDP-2-C-methyl-D-erythritol 2-phosphate</name>
        <dbReference type="ChEBI" id="CHEBI:57919"/>
    </ligand>
</feature>
<dbReference type="GO" id="GO:0019288">
    <property type="term" value="P:isopentenyl diphosphate biosynthetic process, methylerythritol 4-phosphate pathway"/>
    <property type="evidence" value="ECO:0007669"/>
    <property type="project" value="UniProtKB-UniRule"/>
</dbReference>
<keyword evidence="7 8" id="KW-0456">Lyase</keyword>
<evidence type="ECO:0000256" key="7">
    <source>
        <dbReference type="ARBA" id="ARBA00023239"/>
    </source>
</evidence>
<proteinExistence type="inferred from homology"/>
<evidence type="ECO:0000256" key="1">
    <source>
        <dbReference type="ARBA" id="ARBA00000200"/>
    </source>
</evidence>
<comment type="similarity">
    <text evidence="3 8 9">Belongs to the IspF family.</text>
</comment>
<dbReference type="EMBL" id="JQJC01000028">
    <property type="protein sequence ID" value="KGN93216.1"/>
    <property type="molecule type" value="Genomic_DNA"/>
</dbReference>
<dbReference type="NCBIfam" id="TIGR00151">
    <property type="entry name" value="ispF"/>
    <property type="match status" value="1"/>
</dbReference>
<evidence type="ECO:0000256" key="2">
    <source>
        <dbReference type="ARBA" id="ARBA00004709"/>
    </source>
</evidence>
<dbReference type="AlphaFoldDB" id="A0AB34PF16"/>
<dbReference type="Gene3D" id="3.30.1330.50">
    <property type="entry name" value="2-C-methyl-D-erythritol 2,4-cyclodiphosphate synthase"/>
    <property type="match status" value="1"/>
</dbReference>
<feature type="site" description="Transition state stabilizer" evidence="8">
    <location>
        <position position="41"/>
    </location>
</feature>
<evidence type="ECO:0000256" key="3">
    <source>
        <dbReference type="ARBA" id="ARBA00008480"/>
    </source>
</evidence>
<feature type="binding site" evidence="8">
    <location>
        <position position="17"/>
    </location>
    <ligand>
        <name>a divalent metal cation</name>
        <dbReference type="ChEBI" id="CHEBI:60240"/>
    </ligand>
</feature>
<feature type="binding site" evidence="8">
    <location>
        <begin position="139"/>
        <end position="142"/>
    </location>
    <ligand>
        <name>4-CDP-2-C-methyl-D-erythritol 2-phosphate</name>
        <dbReference type="ChEBI" id="CHEBI:57919"/>
    </ligand>
</feature>
<evidence type="ECO:0000256" key="5">
    <source>
        <dbReference type="ARBA" id="ARBA00022723"/>
    </source>
</evidence>
<dbReference type="InterPro" id="IPR020555">
    <property type="entry name" value="MECDP_synthase_CS"/>
</dbReference>
<comment type="catalytic activity">
    <reaction evidence="1 8 9">
        <text>4-CDP-2-C-methyl-D-erythritol 2-phosphate = 2-C-methyl-D-erythritol 2,4-cyclic diphosphate + CMP</text>
        <dbReference type="Rhea" id="RHEA:23864"/>
        <dbReference type="ChEBI" id="CHEBI:57919"/>
        <dbReference type="ChEBI" id="CHEBI:58483"/>
        <dbReference type="ChEBI" id="CHEBI:60377"/>
        <dbReference type="EC" id="4.6.1.12"/>
    </reaction>
</comment>
<comment type="cofactor">
    <cofactor evidence="8">
        <name>a divalent metal cation</name>
        <dbReference type="ChEBI" id="CHEBI:60240"/>
    </cofactor>
    <text evidence="8">Binds 1 divalent metal cation per subunit.</text>
</comment>
<reference evidence="11 12" key="1">
    <citation type="submission" date="2014-08" db="EMBL/GenBank/DDBJ databases">
        <title>Porphyromonas crevioricanis strain:COT-253_OH1447 Genome sequencing.</title>
        <authorList>
            <person name="Wallis C."/>
            <person name="Deusch O."/>
            <person name="O'Flynn C."/>
            <person name="Davis I."/>
            <person name="Jospin G."/>
            <person name="Darling A.E."/>
            <person name="Coil D.A."/>
            <person name="Alexiev A."/>
            <person name="Horsfall A."/>
            <person name="Kirkwood N."/>
            <person name="Harris S."/>
            <person name="Eisen J.A."/>
        </authorList>
    </citation>
    <scope>NUCLEOTIDE SEQUENCE [LARGE SCALE GENOMIC DNA]</scope>
    <source>
        <strain evidence="12">COT-253 OH1447</strain>
    </source>
</reference>
<name>A0AB34PF16_9PORP</name>
<keyword evidence="5 8" id="KW-0479">Metal-binding</keyword>
<gene>
    <name evidence="8" type="primary">ispF</name>
    <name evidence="11" type="ORF">HQ38_09450</name>
</gene>
<feature type="binding site" evidence="8">
    <location>
        <begin position="63"/>
        <end position="65"/>
    </location>
    <ligand>
        <name>4-CDP-2-C-methyl-D-erythritol 2-phosphate</name>
        <dbReference type="ChEBI" id="CHEBI:57919"/>
    </ligand>
</feature>
<dbReference type="RefSeq" id="WP_023937036.1">
    <property type="nucleotide sequence ID" value="NZ_FUXH01000013.1"/>
</dbReference>
<feature type="binding site" evidence="8">
    <location>
        <begin position="41"/>
        <end position="42"/>
    </location>
    <ligand>
        <name>4-CDP-2-C-methyl-D-erythritol 2-phosphate</name>
        <dbReference type="ChEBI" id="CHEBI:57919"/>
    </ligand>
</feature>
<dbReference type="FunFam" id="3.30.1330.50:FF:000001">
    <property type="entry name" value="2-C-methyl-D-erythritol 2,4-cyclodiphosphate synthase"/>
    <property type="match status" value="1"/>
</dbReference>
<dbReference type="InterPro" id="IPR003526">
    <property type="entry name" value="MECDP_synthase"/>
</dbReference>
<dbReference type="Proteomes" id="UP000030136">
    <property type="component" value="Unassembled WGS sequence"/>
</dbReference>
<dbReference type="Pfam" id="PF02542">
    <property type="entry name" value="YgbB"/>
    <property type="match status" value="1"/>
</dbReference>
<evidence type="ECO:0000256" key="8">
    <source>
        <dbReference type="HAMAP-Rule" id="MF_00107"/>
    </source>
</evidence>
<dbReference type="HAMAP" id="MF_00107">
    <property type="entry name" value="IspF"/>
    <property type="match status" value="1"/>
</dbReference>
<dbReference type="PANTHER" id="PTHR43181">
    <property type="entry name" value="2-C-METHYL-D-ERYTHRITOL 2,4-CYCLODIPHOSPHATE SYNTHASE, CHLOROPLASTIC"/>
    <property type="match status" value="1"/>
</dbReference>
<feature type="binding site" evidence="8">
    <location>
        <position position="49"/>
    </location>
    <ligand>
        <name>a divalent metal cation</name>
        <dbReference type="ChEBI" id="CHEBI:60240"/>
    </ligand>
</feature>
<dbReference type="PROSITE" id="PS01350">
    <property type="entry name" value="ISPF"/>
    <property type="match status" value="1"/>
</dbReference>
<dbReference type="InterPro" id="IPR036571">
    <property type="entry name" value="MECDP_synthase_sf"/>
</dbReference>
<evidence type="ECO:0000256" key="9">
    <source>
        <dbReference type="RuleBase" id="RU004395"/>
    </source>
</evidence>
<feature type="binding site" evidence="8">
    <location>
        <position position="146"/>
    </location>
    <ligand>
        <name>4-CDP-2-C-methyl-D-erythritol 2-phosphate</name>
        <dbReference type="ChEBI" id="CHEBI:57919"/>
    </ligand>
</feature>
<comment type="caution">
    <text evidence="8">Lacks conserved residue(s) required for the propagation of feature annotation.</text>
</comment>
<feature type="binding site" evidence="8">
    <location>
        <begin position="15"/>
        <end position="17"/>
    </location>
    <ligand>
        <name>4-CDP-2-C-methyl-D-erythritol 2-phosphate</name>
        <dbReference type="ChEBI" id="CHEBI:57919"/>
    </ligand>
</feature>
<evidence type="ECO:0000256" key="6">
    <source>
        <dbReference type="ARBA" id="ARBA00023229"/>
    </source>
</evidence>
<dbReference type="CDD" id="cd00554">
    <property type="entry name" value="MECDP_synthase"/>
    <property type="match status" value="1"/>
</dbReference>
<feature type="binding site" evidence="8">
    <location>
        <position position="15"/>
    </location>
    <ligand>
        <name>a divalent metal cation</name>
        <dbReference type="ChEBI" id="CHEBI:60240"/>
    </ligand>
</feature>
<dbReference type="GO" id="GO:0008685">
    <property type="term" value="F:2-C-methyl-D-erythritol 2,4-cyclodiphosphate synthase activity"/>
    <property type="evidence" value="ECO:0007669"/>
    <property type="project" value="UniProtKB-UniRule"/>
</dbReference>
<keyword evidence="6 8" id="KW-0414">Isoprene biosynthesis</keyword>
<dbReference type="GO" id="GO:0016114">
    <property type="term" value="P:terpenoid biosynthetic process"/>
    <property type="evidence" value="ECO:0007669"/>
    <property type="project" value="InterPro"/>
</dbReference>
<comment type="pathway">
    <text evidence="2 8">Isoprenoid biosynthesis; isopentenyl diphosphate biosynthesis via DXP pathway; isopentenyl diphosphate from 1-deoxy-D-xylulose 5-phosphate: step 4/6.</text>
</comment>
<dbReference type="PANTHER" id="PTHR43181:SF1">
    <property type="entry name" value="2-C-METHYL-D-ERYTHRITOL 2,4-CYCLODIPHOSPHATE SYNTHASE, CHLOROPLASTIC"/>
    <property type="match status" value="1"/>
</dbReference>
<evidence type="ECO:0000259" key="10">
    <source>
        <dbReference type="Pfam" id="PF02542"/>
    </source>
</evidence>
<dbReference type="GO" id="GO:0046872">
    <property type="term" value="F:metal ion binding"/>
    <property type="evidence" value="ECO:0007669"/>
    <property type="project" value="UniProtKB-KW"/>
</dbReference>
<dbReference type="EC" id="4.6.1.12" evidence="4 8"/>
<organism evidence="11 12">
    <name type="scientific">Porphyromonas crevioricanis</name>
    <dbReference type="NCBI Taxonomy" id="393921"/>
    <lineage>
        <taxon>Bacteria</taxon>
        <taxon>Pseudomonadati</taxon>
        <taxon>Bacteroidota</taxon>
        <taxon>Bacteroidia</taxon>
        <taxon>Bacteroidales</taxon>
        <taxon>Porphyromonadaceae</taxon>
        <taxon>Porphyromonas</taxon>
    </lineage>
</organism>
<dbReference type="SUPFAM" id="SSF69765">
    <property type="entry name" value="IpsF-like"/>
    <property type="match status" value="1"/>
</dbReference>
<feature type="site" description="Transition state stabilizer" evidence="8">
    <location>
        <position position="140"/>
    </location>
</feature>